<dbReference type="GO" id="GO:0005524">
    <property type="term" value="F:ATP binding"/>
    <property type="evidence" value="ECO:0007669"/>
    <property type="project" value="UniProtKB-KW"/>
</dbReference>
<dbReference type="PANTHER" id="PTHR41299">
    <property type="entry name" value="THIAMINE PYROPHOSPHOKINASE"/>
    <property type="match status" value="1"/>
</dbReference>
<evidence type="ECO:0000256" key="2">
    <source>
        <dbReference type="ARBA" id="ARBA00022741"/>
    </source>
</evidence>
<dbReference type="InterPro" id="IPR007371">
    <property type="entry name" value="TPK_catalytic"/>
</dbReference>
<comment type="caution">
    <text evidence="7">The sequence shown here is derived from an EMBL/GenBank/DDBJ whole genome shotgun (WGS) entry which is preliminary data.</text>
</comment>
<dbReference type="Gene3D" id="3.40.50.10240">
    <property type="entry name" value="Thiamin pyrophosphokinase, catalytic domain"/>
    <property type="match status" value="1"/>
</dbReference>
<feature type="domain" description="Thiamin pyrophosphokinase thiamin-binding" evidence="6">
    <location>
        <begin position="178"/>
        <end position="243"/>
    </location>
</feature>
<dbReference type="RefSeq" id="WP_109188891.1">
    <property type="nucleotide sequence ID" value="NZ_BMYA01000005.1"/>
</dbReference>
<dbReference type="NCBIfam" id="TIGR01378">
    <property type="entry name" value="thi_PPkinase"/>
    <property type="match status" value="1"/>
</dbReference>
<keyword evidence="2" id="KW-0547">Nucleotide-binding</keyword>
<evidence type="ECO:0000259" key="6">
    <source>
        <dbReference type="SMART" id="SM00983"/>
    </source>
</evidence>
<keyword evidence="8" id="KW-1185">Reference proteome</keyword>
<evidence type="ECO:0000256" key="4">
    <source>
        <dbReference type="ARBA" id="ARBA00022840"/>
    </source>
</evidence>
<keyword evidence="4" id="KW-0067">ATP-binding</keyword>
<evidence type="ECO:0000313" key="8">
    <source>
        <dbReference type="Proteomes" id="UP000245020"/>
    </source>
</evidence>
<dbReference type="InterPro" id="IPR036759">
    <property type="entry name" value="TPK_catalytic_sf"/>
</dbReference>
<dbReference type="GO" id="GO:0016301">
    <property type="term" value="F:kinase activity"/>
    <property type="evidence" value="ECO:0007669"/>
    <property type="project" value="UniProtKB-KW"/>
</dbReference>
<gene>
    <name evidence="7" type="ORF">DC083_03585</name>
</gene>
<keyword evidence="3 7" id="KW-0418">Kinase</keyword>
<reference evidence="8" key="1">
    <citation type="submission" date="2018-05" db="EMBL/GenBank/DDBJ databases">
        <title>Ignatzschineria dubaiensis sp. nov., isolated from necrotic foot tissues of dromedaries (Camelus dromedarius) and associated maggots in Dubai, United Arab Emirates.</title>
        <authorList>
            <person name="Tsang C.C."/>
            <person name="Tang J.Y.M."/>
            <person name="Fong J.Y.H."/>
            <person name="Kinne J."/>
            <person name="Lee H.H."/>
            <person name="Joseph M."/>
            <person name="Jose S."/>
            <person name="Schuster R.K."/>
            <person name="Tang Y."/>
            <person name="Sivakumar S."/>
            <person name="Chen J.H.K."/>
            <person name="Teng J.L.L."/>
            <person name="Lau S.K.P."/>
            <person name="Wernery U."/>
            <person name="Woo P.C.Y."/>
        </authorList>
    </citation>
    <scope>NUCLEOTIDE SEQUENCE [LARGE SCALE GENOMIC DNA]</scope>
    <source>
        <strain evidence="8">KCTC 22644</strain>
    </source>
</reference>
<dbReference type="InterPro" id="IPR006282">
    <property type="entry name" value="Thi_PPkinase"/>
</dbReference>
<evidence type="ECO:0000256" key="1">
    <source>
        <dbReference type="ARBA" id="ARBA00022679"/>
    </source>
</evidence>
<name>A0A2U2AFU4_9GAMM</name>
<dbReference type="Proteomes" id="UP000245020">
    <property type="component" value="Unassembled WGS sequence"/>
</dbReference>
<dbReference type="GO" id="GO:0004788">
    <property type="term" value="F:thiamine diphosphokinase activity"/>
    <property type="evidence" value="ECO:0007669"/>
    <property type="project" value="UniProtKB-UniRule"/>
</dbReference>
<dbReference type="Pfam" id="PF04263">
    <property type="entry name" value="TPK_catalytic"/>
    <property type="match status" value="1"/>
</dbReference>
<dbReference type="PANTHER" id="PTHR41299:SF1">
    <property type="entry name" value="THIAMINE PYROPHOSPHOKINASE"/>
    <property type="match status" value="1"/>
</dbReference>
<dbReference type="OrthoDB" id="9804377at2"/>
<evidence type="ECO:0000256" key="3">
    <source>
        <dbReference type="ARBA" id="ARBA00022777"/>
    </source>
</evidence>
<sequence>MSEEQLSEEQFHQMALDKLETGTIAPNRSPTHYTRAILLLPGAVDFAAIQRDFPQFFRDQGDILQIAVDKGIDKADQLNGVDYWLGDFDSSVHLQVDSSKYSAKIPYPADKNETDTELALSLVKACGVSEVLLIGGIGGRIDHQMALLFYPLQYSSLQFYHSDGRQSFYYLQPKKCYHIPAKAASLVSVIALTDLTGLTLTNVQWPLTDYVLPLGRGLTYSNRAITSTIEPAITAEISAGNAWLYLSIPEQDDSL</sequence>
<dbReference type="SUPFAM" id="SSF63999">
    <property type="entry name" value="Thiamin pyrophosphokinase, catalytic domain"/>
    <property type="match status" value="1"/>
</dbReference>
<accession>A0A2U2AFU4</accession>
<proteinExistence type="predicted"/>
<dbReference type="EC" id="2.7.6.2" evidence="5"/>
<dbReference type="CDD" id="cd07995">
    <property type="entry name" value="TPK"/>
    <property type="match status" value="1"/>
</dbReference>
<dbReference type="EMBL" id="QEWQ01000002">
    <property type="protein sequence ID" value="PWD81534.1"/>
    <property type="molecule type" value="Genomic_DNA"/>
</dbReference>
<dbReference type="GO" id="GO:0009229">
    <property type="term" value="P:thiamine diphosphate biosynthetic process"/>
    <property type="evidence" value="ECO:0007669"/>
    <property type="project" value="InterPro"/>
</dbReference>
<organism evidence="7 8">
    <name type="scientific">Ignatzschineria ureiclastica</name>
    <dbReference type="NCBI Taxonomy" id="472582"/>
    <lineage>
        <taxon>Bacteria</taxon>
        <taxon>Pseudomonadati</taxon>
        <taxon>Pseudomonadota</taxon>
        <taxon>Gammaproteobacteria</taxon>
        <taxon>Cardiobacteriales</taxon>
        <taxon>Ignatzschineriaceae</taxon>
        <taxon>Ignatzschineria</taxon>
    </lineage>
</organism>
<dbReference type="SMART" id="SM00983">
    <property type="entry name" value="TPK_B1_binding"/>
    <property type="match status" value="1"/>
</dbReference>
<dbReference type="Pfam" id="PF04265">
    <property type="entry name" value="TPK_B1_binding"/>
    <property type="match status" value="1"/>
</dbReference>
<dbReference type="InterPro" id="IPR053149">
    <property type="entry name" value="TPK"/>
</dbReference>
<evidence type="ECO:0000256" key="5">
    <source>
        <dbReference type="NCBIfam" id="TIGR01378"/>
    </source>
</evidence>
<dbReference type="InterPro" id="IPR007373">
    <property type="entry name" value="Thiamin_PyroPKinase_B1-bd"/>
</dbReference>
<evidence type="ECO:0000313" key="7">
    <source>
        <dbReference type="EMBL" id="PWD81534.1"/>
    </source>
</evidence>
<dbReference type="AlphaFoldDB" id="A0A2U2AFU4"/>
<dbReference type="GO" id="GO:0006772">
    <property type="term" value="P:thiamine metabolic process"/>
    <property type="evidence" value="ECO:0007669"/>
    <property type="project" value="UniProtKB-UniRule"/>
</dbReference>
<protein>
    <recommendedName>
        <fullName evidence="5">Thiamine diphosphokinase</fullName>
        <ecNumber evidence="5">2.7.6.2</ecNumber>
    </recommendedName>
</protein>
<dbReference type="GO" id="GO:0030975">
    <property type="term" value="F:thiamine binding"/>
    <property type="evidence" value="ECO:0007669"/>
    <property type="project" value="InterPro"/>
</dbReference>
<keyword evidence="1" id="KW-0808">Transferase</keyword>